<accession>A0A095VMV5</accession>
<dbReference type="HOGENOM" id="CLU_2154850_0_0_6"/>
<keyword evidence="3" id="KW-1185">Reference proteome</keyword>
<dbReference type="AlphaFoldDB" id="A0A095VMV5"/>
<comment type="caution">
    <text evidence="2">The sequence shown here is derived from an EMBL/GenBank/DDBJ whole genome shotgun (WGS) entry which is preliminary data.</text>
</comment>
<gene>
    <name evidence="2" type="ORF">HRUBRA_02593</name>
</gene>
<keyword evidence="1" id="KW-0472">Membrane</keyword>
<organism evidence="2 3">
    <name type="scientific">Pseudohaliea rubra DSM 19751</name>
    <dbReference type="NCBI Taxonomy" id="1265313"/>
    <lineage>
        <taxon>Bacteria</taxon>
        <taxon>Pseudomonadati</taxon>
        <taxon>Pseudomonadota</taxon>
        <taxon>Gammaproteobacteria</taxon>
        <taxon>Cellvibrionales</taxon>
        <taxon>Halieaceae</taxon>
        <taxon>Pseudohaliea</taxon>
    </lineage>
</organism>
<evidence type="ECO:0000256" key="1">
    <source>
        <dbReference type="SAM" id="Phobius"/>
    </source>
</evidence>
<evidence type="ECO:0000313" key="2">
    <source>
        <dbReference type="EMBL" id="KGE02812.1"/>
    </source>
</evidence>
<keyword evidence="1" id="KW-1133">Transmembrane helix</keyword>
<dbReference type="Proteomes" id="UP000029640">
    <property type="component" value="Unassembled WGS sequence"/>
</dbReference>
<evidence type="ECO:0000313" key="3">
    <source>
        <dbReference type="Proteomes" id="UP000029640"/>
    </source>
</evidence>
<dbReference type="OrthoDB" id="5741498at2"/>
<dbReference type="EMBL" id="AUVB01000082">
    <property type="protein sequence ID" value="KGE02812.1"/>
    <property type="molecule type" value="Genomic_DNA"/>
</dbReference>
<protein>
    <submittedName>
        <fullName evidence="2">Uncharacterized protein</fullName>
    </submittedName>
</protein>
<proteinExistence type="predicted"/>
<reference evidence="2 3" key="1">
    <citation type="journal article" date="2014" name="Genome Announc.">
        <title>Genome Sequence of Gammaproteobacterial Pseudohaliea rubra Type Strain DSM 19751, Isolated from Coastal Seawater of the Mediterranean Sea.</title>
        <authorList>
            <person name="Spring S."/>
            <person name="Fiebig A."/>
            <person name="Riedel T."/>
            <person name="Goker M."/>
            <person name="Klenk H.P."/>
        </authorList>
    </citation>
    <scope>NUCLEOTIDE SEQUENCE [LARGE SCALE GENOMIC DNA]</scope>
    <source>
        <strain evidence="2 3">DSM 19751</strain>
    </source>
</reference>
<dbReference type="RefSeq" id="WP_144244473.1">
    <property type="nucleotide sequence ID" value="NZ_KN234787.1"/>
</dbReference>
<keyword evidence="1" id="KW-0812">Transmembrane</keyword>
<feature type="transmembrane region" description="Helical" evidence="1">
    <location>
        <begin position="86"/>
        <end position="103"/>
    </location>
</feature>
<feature type="transmembrane region" description="Helical" evidence="1">
    <location>
        <begin position="35"/>
        <end position="53"/>
    </location>
</feature>
<feature type="transmembrane region" description="Helical" evidence="1">
    <location>
        <begin position="12"/>
        <end position="29"/>
    </location>
</feature>
<name>A0A095VMV5_9GAMM</name>
<sequence>MTSSTPLRSATATLVTIAGLAQVAMLWVFDLGAAVLLTALSGGGYLLLGLGLFGVSRFTLVLAAGLCGARAWLAFAPLPVLAWEQLRTVVDVLIAATALWLLWQARHAPTH</sequence>
<dbReference type="STRING" id="1265313.HRUBRA_02593"/>
<feature type="transmembrane region" description="Helical" evidence="1">
    <location>
        <begin position="60"/>
        <end position="80"/>
    </location>
</feature>